<feature type="signal peptide" evidence="2">
    <location>
        <begin position="1"/>
        <end position="35"/>
    </location>
</feature>
<dbReference type="AlphaFoldDB" id="A0A1U7NRR7"/>
<evidence type="ECO:0000259" key="3">
    <source>
        <dbReference type="PROSITE" id="PS51782"/>
    </source>
</evidence>
<evidence type="ECO:0000256" key="2">
    <source>
        <dbReference type="SAM" id="SignalP"/>
    </source>
</evidence>
<dbReference type="eggNOG" id="COG1388">
    <property type="taxonomic scope" value="Bacteria"/>
</dbReference>
<dbReference type="InterPro" id="IPR018392">
    <property type="entry name" value="LysM"/>
</dbReference>
<dbReference type="eggNOG" id="COG3271">
    <property type="taxonomic scope" value="Bacteria"/>
</dbReference>
<dbReference type="GO" id="GO:0008932">
    <property type="term" value="F:lytic endotransglycosylase activity"/>
    <property type="evidence" value="ECO:0007669"/>
    <property type="project" value="TreeGrafter"/>
</dbReference>
<dbReference type="Pfam" id="PF13529">
    <property type="entry name" value="Peptidase_C39_2"/>
    <property type="match status" value="1"/>
</dbReference>
<feature type="domain" description="LysM" evidence="3">
    <location>
        <begin position="39"/>
        <end position="82"/>
    </location>
</feature>
<evidence type="ECO:0000313" key="4">
    <source>
        <dbReference type="EMBL" id="OLV15605.1"/>
    </source>
</evidence>
<feature type="region of interest" description="Disordered" evidence="1">
    <location>
        <begin position="106"/>
        <end position="131"/>
    </location>
</feature>
<dbReference type="PANTHER" id="PTHR33734">
    <property type="entry name" value="LYSM DOMAIN-CONTAINING GPI-ANCHORED PROTEIN 2"/>
    <property type="match status" value="1"/>
</dbReference>
<dbReference type="Gene3D" id="3.90.70.10">
    <property type="entry name" value="Cysteine proteinases"/>
    <property type="match status" value="1"/>
</dbReference>
<dbReference type="RefSeq" id="WP_083653812.1">
    <property type="nucleotide sequence ID" value="NZ_MSTI01000173.1"/>
</dbReference>
<organism evidence="4 5">
    <name type="scientific">Deinococcus marmoris</name>
    <dbReference type="NCBI Taxonomy" id="249408"/>
    <lineage>
        <taxon>Bacteria</taxon>
        <taxon>Thermotogati</taxon>
        <taxon>Deinococcota</taxon>
        <taxon>Deinococci</taxon>
        <taxon>Deinococcales</taxon>
        <taxon>Deinococcaceae</taxon>
        <taxon>Deinococcus</taxon>
    </lineage>
</organism>
<dbReference type="Pfam" id="PF01476">
    <property type="entry name" value="LysM"/>
    <property type="match status" value="1"/>
</dbReference>
<dbReference type="EMBL" id="MSTI01000173">
    <property type="protein sequence ID" value="OLV15605.1"/>
    <property type="molecule type" value="Genomic_DNA"/>
</dbReference>
<accession>A0A1U7NRR7</accession>
<keyword evidence="2" id="KW-0732">Signal</keyword>
<evidence type="ECO:0000313" key="5">
    <source>
        <dbReference type="Proteomes" id="UP000186607"/>
    </source>
</evidence>
<dbReference type="InterPro" id="IPR036779">
    <property type="entry name" value="LysM_dom_sf"/>
</dbReference>
<proteinExistence type="predicted"/>
<dbReference type="PROSITE" id="PS51782">
    <property type="entry name" value="LYSM"/>
    <property type="match status" value="1"/>
</dbReference>
<dbReference type="Proteomes" id="UP000186607">
    <property type="component" value="Unassembled WGS sequence"/>
</dbReference>
<keyword evidence="5" id="KW-1185">Reference proteome</keyword>
<sequence>MIEQSPAPVSRPSPLLRRWLLGAALLLLAGTPAGAASTQTYTVKSGDTLFGVAQKAGTSVPALLKLNGLSGTALRPGQVLKLRSAAATPVQPSQNVVVQKAVAPKLPPLPPATPRPDQAKVRGPSKWQTPPPATVTSFIGWALPGLDSPLGDALPIRTYLPGLGFSLQTYNNCGPSALSSVLGFYKVQIGQNVIQRTARPDGGYMQISAIAPELQKFKLRTLTVRGGHISQIKRLLALGIPVIVLQWYERPGEVPHFRVVRGYDDQAGLVWVSDSMVGPLAYLSYHSFDALWNTQSRQMFPVYPEGYDKLVRRLVGQG</sequence>
<dbReference type="InterPro" id="IPR039564">
    <property type="entry name" value="Peptidase_C39-like"/>
</dbReference>
<gene>
    <name evidence="4" type="ORF">BOO71_0014416</name>
</gene>
<dbReference type="PANTHER" id="PTHR33734:SF22">
    <property type="entry name" value="MEMBRANE-BOUND LYTIC MUREIN TRANSGLYCOSYLASE D"/>
    <property type="match status" value="1"/>
</dbReference>
<dbReference type="SMART" id="SM00257">
    <property type="entry name" value="LysM"/>
    <property type="match status" value="1"/>
</dbReference>
<dbReference type="STRING" id="249408.BOO71_0014416"/>
<feature type="chain" id="PRO_5012979274" evidence="2">
    <location>
        <begin position="36"/>
        <end position="318"/>
    </location>
</feature>
<dbReference type="CDD" id="cd00118">
    <property type="entry name" value="LysM"/>
    <property type="match status" value="1"/>
</dbReference>
<dbReference type="OrthoDB" id="5611441at2"/>
<dbReference type="SUPFAM" id="SSF54106">
    <property type="entry name" value="LysM domain"/>
    <property type="match status" value="1"/>
</dbReference>
<comment type="caution">
    <text evidence="4">The sequence shown here is derived from an EMBL/GenBank/DDBJ whole genome shotgun (WGS) entry which is preliminary data.</text>
</comment>
<dbReference type="Gene3D" id="3.10.350.10">
    <property type="entry name" value="LysM domain"/>
    <property type="match status" value="1"/>
</dbReference>
<protein>
    <submittedName>
        <fullName evidence="4">Peptidase, M23/M37 family</fullName>
    </submittedName>
</protein>
<name>A0A1U7NRR7_9DEIO</name>
<reference evidence="4 5" key="1">
    <citation type="submission" date="2017-01" db="EMBL/GenBank/DDBJ databases">
        <title>Genome Analysis of Deinococcus marmoris KOPRI26562.</title>
        <authorList>
            <person name="Kim J.H."/>
            <person name="Oh H.-M."/>
        </authorList>
    </citation>
    <scope>NUCLEOTIDE SEQUENCE [LARGE SCALE GENOMIC DNA]</scope>
    <source>
        <strain evidence="4 5">KOPRI26562</strain>
    </source>
</reference>
<evidence type="ECO:0000256" key="1">
    <source>
        <dbReference type="SAM" id="MobiDB-lite"/>
    </source>
</evidence>